<gene>
    <name evidence="4" type="ORF">UR34_C0008G0025</name>
</gene>
<evidence type="ECO:0000256" key="3">
    <source>
        <dbReference type="SAM" id="SignalP"/>
    </source>
</evidence>
<keyword evidence="2" id="KW-0812">Transmembrane</keyword>
<dbReference type="InterPro" id="IPR013783">
    <property type="entry name" value="Ig-like_fold"/>
</dbReference>
<feature type="region of interest" description="Disordered" evidence="1">
    <location>
        <begin position="326"/>
        <end position="347"/>
    </location>
</feature>
<dbReference type="Proteomes" id="UP000034302">
    <property type="component" value="Unassembled WGS sequence"/>
</dbReference>
<feature type="signal peptide" evidence="3">
    <location>
        <begin position="1"/>
        <end position="20"/>
    </location>
</feature>
<protein>
    <recommendedName>
        <fullName evidence="6">Bacterial Ig-like domain-containing protein</fullName>
    </recommendedName>
</protein>
<evidence type="ECO:0000313" key="4">
    <source>
        <dbReference type="EMBL" id="KKP43966.1"/>
    </source>
</evidence>
<dbReference type="AlphaFoldDB" id="A0A0F9ZYA5"/>
<evidence type="ECO:0000256" key="1">
    <source>
        <dbReference type="SAM" id="MobiDB-lite"/>
    </source>
</evidence>
<evidence type="ECO:0008006" key="6">
    <source>
        <dbReference type="Google" id="ProtNLM"/>
    </source>
</evidence>
<evidence type="ECO:0000256" key="2">
    <source>
        <dbReference type="SAM" id="Phobius"/>
    </source>
</evidence>
<accession>A0A0F9ZYA5</accession>
<keyword evidence="2" id="KW-0472">Membrane</keyword>
<feature type="chain" id="PRO_5002530857" description="Bacterial Ig-like domain-containing protein" evidence="3">
    <location>
        <begin position="21"/>
        <end position="389"/>
    </location>
</feature>
<dbReference type="Gene3D" id="2.60.40.10">
    <property type="entry name" value="Immunoglobulins"/>
    <property type="match status" value="1"/>
</dbReference>
<comment type="caution">
    <text evidence="4">The sequence shown here is derived from an EMBL/GenBank/DDBJ whole genome shotgun (WGS) entry which is preliminary data.</text>
</comment>
<proteinExistence type="predicted"/>
<name>A0A0F9ZYA5_9BACT</name>
<sequence length="389" mass="43649">MKKLLLTILFLTLFPLYIYAEDTTVSELISTSGEVKAEEIQALDEKEQQRELEIANQLGFVLPPYSDNPSYVITFTDPSPEKNGVEIEIDGKAFTKISSPYTFPALNIGQHALKFRFNDKDGAVKILEYNFIILPRKPIINTPKLEEGSITISGTALSNSEVLYSLTANAFNDKGGAITDDNGDWSVKITPEGGLSEGIYSFMAYTRKYGYASELSDSITFEVGEDLNKVMPEDNSNIFFSFSSLNKDNIVNAFTSNKDLVILLFSFLALGMVLAVIIQSTIYNKRKDKNDIQVEKIIRGEKKEGSEKTLKELFESKIPEKKDLNTPISEPIPVDIPEPISKNETNENIMTKEDFLQKYKSVDPDNESGKEVKPEKIKRIKVSLTTKEE</sequence>
<keyword evidence="2" id="KW-1133">Transmembrane helix</keyword>
<evidence type="ECO:0000313" key="5">
    <source>
        <dbReference type="Proteomes" id="UP000034302"/>
    </source>
</evidence>
<feature type="transmembrane region" description="Helical" evidence="2">
    <location>
        <begin position="260"/>
        <end position="283"/>
    </location>
</feature>
<reference evidence="4 5" key="1">
    <citation type="journal article" date="2015" name="Nature">
        <title>rRNA introns, odd ribosomes, and small enigmatic genomes across a large radiation of phyla.</title>
        <authorList>
            <person name="Brown C.T."/>
            <person name="Hug L.A."/>
            <person name="Thomas B.C."/>
            <person name="Sharon I."/>
            <person name="Castelle C.J."/>
            <person name="Singh A."/>
            <person name="Wilkins M.J."/>
            <person name="Williams K.H."/>
            <person name="Banfield J.F."/>
        </authorList>
    </citation>
    <scope>NUCLEOTIDE SEQUENCE [LARGE SCALE GENOMIC DNA]</scope>
</reference>
<keyword evidence="3" id="KW-0732">Signal</keyword>
<dbReference type="EMBL" id="LBOV01000008">
    <property type="protein sequence ID" value="KKP43966.1"/>
    <property type="molecule type" value="Genomic_DNA"/>
</dbReference>
<organism evidence="4 5">
    <name type="scientific">candidate division WS6 bacterium GW2011_GWC1_33_20</name>
    <dbReference type="NCBI Taxonomy" id="1619089"/>
    <lineage>
        <taxon>Bacteria</taxon>
        <taxon>Candidatus Dojkabacteria</taxon>
    </lineage>
</organism>